<reference evidence="10" key="1">
    <citation type="journal article" date="2019" name="Int. J. Syst. Evol. Microbiol.">
        <title>The Global Catalogue of Microorganisms (GCM) 10K type strain sequencing project: providing services to taxonomists for standard genome sequencing and annotation.</title>
        <authorList>
            <consortium name="The Broad Institute Genomics Platform"/>
            <consortium name="The Broad Institute Genome Sequencing Center for Infectious Disease"/>
            <person name="Wu L."/>
            <person name="Ma J."/>
        </authorList>
    </citation>
    <scope>NUCLEOTIDE SEQUENCE [LARGE SCALE GENOMIC DNA]</scope>
    <source>
        <strain evidence="10">CGMCC 4.7455</strain>
    </source>
</reference>
<dbReference type="InterPro" id="IPR022398">
    <property type="entry name" value="Peptidase_S8_His-AS"/>
</dbReference>
<protein>
    <submittedName>
        <fullName evidence="9">S8 family serine peptidase</fullName>
    </submittedName>
</protein>
<evidence type="ECO:0000256" key="3">
    <source>
        <dbReference type="ARBA" id="ARBA00022801"/>
    </source>
</evidence>
<dbReference type="InterPro" id="IPR015500">
    <property type="entry name" value="Peptidase_S8_subtilisin-rel"/>
</dbReference>
<keyword evidence="2 5" id="KW-0645">Protease</keyword>
<dbReference type="InterPro" id="IPR036852">
    <property type="entry name" value="Peptidase_S8/S53_dom_sf"/>
</dbReference>
<dbReference type="PROSITE" id="PS51892">
    <property type="entry name" value="SUBTILASE"/>
    <property type="match status" value="1"/>
</dbReference>
<evidence type="ECO:0000313" key="9">
    <source>
        <dbReference type="EMBL" id="MFD1830557.1"/>
    </source>
</evidence>
<name>A0ABW4PK73_9ACTN</name>
<proteinExistence type="inferred from homology"/>
<comment type="caution">
    <text evidence="9">The sequence shown here is derived from an EMBL/GenBank/DDBJ whole genome shotgun (WGS) entry which is preliminary data.</text>
</comment>
<evidence type="ECO:0000313" key="10">
    <source>
        <dbReference type="Proteomes" id="UP001597365"/>
    </source>
</evidence>
<evidence type="ECO:0000256" key="4">
    <source>
        <dbReference type="ARBA" id="ARBA00022825"/>
    </source>
</evidence>
<evidence type="ECO:0000259" key="8">
    <source>
        <dbReference type="Pfam" id="PF00082"/>
    </source>
</evidence>
<gene>
    <name evidence="9" type="ORF">ACFSJS_12875</name>
</gene>
<evidence type="ECO:0000256" key="2">
    <source>
        <dbReference type="ARBA" id="ARBA00022670"/>
    </source>
</evidence>
<sequence length="1095" mass="113373">MAVALTMGLTTPSSAAPGTPPAGSGDRTGTGHAPRKTHAHRTLTLITGDRVLLDHGGEVVGMVRAKGREDVPVQILRAGGHTHVVPRDALRLIRERRLDRRLFDVTELSREQHRARTGSGVPVIVTYEGARPAAKAELHAEADPLVRAVLRSVGGEALTVSEDTAADAWTALTRPSSEAGQLTAAPGIATVSLDGLHRAALDRSTARIGAPTAWKAGYDGTGVTIAVLDTGIDTGHGDLAGRVVAEKNFSAAGDAGDRYGHGTHVASIAAGTGARSGGTHKGVAPGARLLNAKVLDDDGYGSDSEIIAGMEWAVAQGARVVNLSLGDTDTPEIDPMEEAVNRLSEQTGALFVVSAGNEGPGASTIGTPGSADAALTVGAVDKDDKLADFSSIGPRTGDGAVKPDLTAPGVDIGAAAAEGSTVAEEGTPVADGYVAISGTSMAAPHVAGAAALLAQRHPDWTGERIKAALTASARPARGYTPFQQGSGRVDAAAALEQTVVAEPASLSFGTVRWPHHDDEPVTRTVTYRNLGDRDVTLKLTADGTGPHGGAAPAGLFTLSAGRVTVPAGGTASVDVTADTRLGGSRDGAYGVVVTAAGDGRTVRTAGAVGREAESYDLTVRVLGRDGGPAGDWQASLTRHDDGAYTDIRSEGGTAAVRMPKGVYTLSGEIAVPGGEEDGIAGLDWLVAPTVKLTKDTTITLDARRARPVTMTAPDRGARQTDLTVAADLSSEDGYVSIALSAPGLARGFRTAQVGAAGAGTEIEADASTAWTNGGTEYHAAHSRKGSLYTGLTLHTRKSEMARLIVSQAATAPGRTGVLTTTADSVEWSSGTERSIPRTTIVYVRTQGTRWSQSFLQWNGDGEWEADYYGEERDYQAGRSYHHAFNNGVFGPALGTEYRGIFRDGDSLHGTVNPFSDGSGHLGGSTYDKATTVLYRNGKKYATRDESLDFAEFTLPAGRATYKLVTTVERSGLSRLSRKVSAAYTFTSSRTSEETEIPASAVRFAPRLALDGTAEAGATVTVPVRVQGAAAGGNLRSLSVSASYDGGRTWRKLSVVKGRVTVRNPGKGRTVSFTAAVKDTKGNALTQTIIDAYRTR</sequence>
<feature type="active site" description="Charge relay system" evidence="5">
    <location>
        <position position="440"/>
    </location>
</feature>
<evidence type="ECO:0000256" key="6">
    <source>
        <dbReference type="RuleBase" id="RU003355"/>
    </source>
</evidence>
<feature type="active site" description="Charge relay system" evidence="5">
    <location>
        <position position="261"/>
    </location>
</feature>
<dbReference type="PANTHER" id="PTHR43806:SF65">
    <property type="entry name" value="SERINE PROTEASE APRX"/>
    <property type="match status" value="1"/>
</dbReference>
<dbReference type="Gene3D" id="2.60.40.10">
    <property type="entry name" value="Immunoglobulins"/>
    <property type="match status" value="1"/>
</dbReference>
<dbReference type="Proteomes" id="UP001597365">
    <property type="component" value="Unassembled WGS sequence"/>
</dbReference>
<dbReference type="InterPro" id="IPR000209">
    <property type="entry name" value="Peptidase_S8/S53_dom"/>
</dbReference>
<dbReference type="InterPro" id="IPR023827">
    <property type="entry name" value="Peptidase_S8_Asp-AS"/>
</dbReference>
<keyword evidence="3 5" id="KW-0378">Hydrolase</keyword>
<comment type="similarity">
    <text evidence="1 5 6">Belongs to the peptidase S8 family.</text>
</comment>
<feature type="region of interest" description="Disordered" evidence="7">
    <location>
        <begin position="1"/>
        <end position="39"/>
    </location>
</feature>
<dbReference type="RefSeq" id="WP_380899580.1">
    <property type="nucleotide sequence ID" value="NZ_JBHUFU010000006.1"/>
</dbReference>
<keyword evidence="4 5" id="KW-0720">Serine protease</keyword>
<dbReference type="Gene3D" id="3.40.50.200">
    <property type="entry name" value="Peptidase S8/S53 domain"/>
    <property type="match status" value="1"/>
</dbReference>
<accession>A0ABW4PK73</accession>
<feature type="domain" description="Peptidase S8/S53" evidence="8">
    <location>
        <begin position="220"/>
        <end position="487"/>
    </location>
</feature>
<dbReference type="InterPro" id="IPR023828">
    <property type="entry name" value="Peptidase_S8_Ser-AS"/>
</dbReference>
<evidence type="ECO:0000256" key="1">
    <source>
        <dbReference type="ARBA" id="ARBA00011073"/>
    </source>
</evidence>
<dbReference type="PIRSF" id="PIRSF037854">
    <property type="entry name" value="Dihydropyridine_esterase"/>
    <property type="match status" value="1"/>
</dbReference>
<dbReference type="InterPro" id="IPR013783">
    <property type="entry name" value="Ig-like_fold"/>
</dbReference>
<dbReference type="InterPro" id="IPR050131">
    <property type="entry name" value="Peptidase_S8_subtilisin-like"/>
</dbReference>
<keyword evidence="10" id="KW-1185">Reference proteome</keyword>
<feature type="compositionally biased region" description="Low complexity" evidence="7">
    <location>
        <begin position="10"/>
        <end position="25"/>
    </location>
</feature>
<organism evidence="9 10">
    <name type="scientific">Streptomyces desertarenae</name>
    <dbReference type="NCBI Taxonomy" id="2666184"/>
    <lineage>
        <taxon>Bacteria</taxon>
        <taxon>Bacillati</taxon>
        <taxon>Actinomycetota</taxon>
        <taxon>Actinomycetes</taxon>
        <taxon>Kitasatosporales</taxon>
        <taxon>Streptomycetaceae</taxon>
        <taxon>Streptomyces</taxon>
    </lineage>
</organism>
<dbReference type="PROSITE" id="PS00137">
    <property type="entry name" value="SUBTILASE_HIS"/>
    <property type="match status" value="1"/>
</dbReference>
<dbReference type="InterPro" id="IPR017297">
    <property type="entry name" value="Peptidase_S8A_DPH-A"/>
</dbReference>
<dbReference type="EMBL" id="JBHUFU010000006">
    <property type="protein sequence ID" value="MFD1830557.1"/>
    <property type="molecule type" value="Genomic_DNA"/>
</dbReference>
<dbReference type="SUPFAM" id="SSF52743">
    <property type="entry name" value="Subtilisin-like"/>
    <property type="match status" value="1"/>
</dbReference>
<dbReference type="PANTHER" id="PTHR43806">
    <property type="entry name" value="PEPTIDASE S8"/>
    <property type="match status" value="1"/>
</dbReference>
<dbReference type="PROSITE" id="PS00138">
    <property type="entry name" value="SUBTILASE_SER"/>
    <property type="match status" value="1"/>
</dbReference>
<evidence type="ECO:0000256" key="5">
    <source>
        <dbReference type="PROSITE-ProRule" id="PRU01240"/>
    </source>
</evidence>
<dbReference type="PROSITE" id="PS00136">
    <property type="entry name" value="SUBTILASE_ASP"/>
    <property type="match status" value="1"/>
</dbReference>
<evidence type="ECO:0000256" key="7">
    <source>
        <dbReference type="SAM" id="MobiDB-lite"/>
    </source>
</evidence>
<dbReference type="PRINTS" id="PR00723">
    <property type="entry name" value="SUBTILISIN"/>
</dbReference>
<dbReference type="Pfam" id="PF00082">
    <property type="entry name" value="Peptidase_S8"/>
    <property type="match status" value="1"/>
</dbReference>
<feature type="active site" description="Charge relay system" evidence="5">
    <location>
        <position position="229"/>
    </location>
</feature>